<feature type="domain" description="FAD-binding PCMH-type" evidence="6">
    <location>
        <begin position="56"/>
        <end position="235"/>
    </location>
</feature>
<dbReference type="InterPro" id="IPR004113">
    <property type="entry name" value="FAD-bd_oxidored_4_C"/>
</dbReference>
<accession>A0A3B1BLX1</accession>
<dbReference type="InterPro" id="IPR051914">
    <property type="entry name" value="FAD-linked_OxidoTrans_Type4"/>
</dbReference>
<dbReference type="FunFam" id="3.30.70.2740:FF:000001">
    <property type="entry name" value="D-lactate dehydrogenase mitochondrial"/>
    <property type="match status" value="1"/>
</dbReference>
<proteinExistence type="inferred from homology"/>
<keyword evidence="5 7" id="KW-0560">Oxidoreductase</keyword>
<dbReference type="SUPFAM" id="SSF55103">
    <property type="entry name" value="FAD-linked oxidases, C-terminal domain"/>
    <property type="match status" value="1"/>
</dbReference>
<evidence type="ECO:0000256" key="3">
    <source>
        <dbReference type="ARBA" id="ARBA00022630"/>
    </source>
</evidence>
<dbReference type="SUPFAM" id="SSF56176">
    <property type="entry name" value="FAD-binding/transporter-associated domain-like"/>
    <property type="match status" value="1"/>
</dbReference>
<dbReference type="GO" id="GO:0019154">
    <property type="term" value="F:glycolate dehydrogenase activity"/>
    <property type="evidence" value="ECO:0007669"/>
    <property type="project" value="UniProtKB-EC"/>
</dbReference>
<evidence type="ECO:0000256" key="4">
    <source>
        <dbReference type="ARBA" id="ARBA00022827"/>
    </source>
</evidence>
<dbReference type="PROSITE" id="PS51387">
    <property type="entry name" value="FAD_PCMH"/>
    <property type="match status" value="1"/>
</dbReference>
<gene>
    <name evidence="7" type="ORF">MNBD_GAMMA25-1547</name>
</gene>
<name>A0A3B1BLX1_9ZZZZ</name>
<dbReference type="InterPro" id="IPR036318">
    <property type="entry name" value="FAD-bd_PCMH-like_sf"/>
</dbReference>
<keyword evidence="4" id="KW-0274">FAD</keyword>
<protein>
    <submittedName>
        <fullName evidence="7">Glycolate dehydrogenase, subunit GlcD</fullName>
        <ecNumber evidence="7">1.1.99.14</ecNumber>
    </submittedName>
</protein>
<comment type="similarity">
    <text evidence="2">Belongs to the FAD-binding oxidoreductase/transferase type 4 family.</text>
</comment>
<dbReference type="FunFam" id="1.10.45.10:FF:000001">
    <property type="entry name" value="D-lactate dehydrogenase mitochondrial"/>
    <property type="match status" value="1"/>
</dbReference>
<dbReference type="InterPro" id="IPR016167">
    <property type="entry name" value="FAD-bd_PCMH_sub1"/>
</dbReference>
<dbReference type="PANTHER" id="PTHR42934">
    <property type="entry name" value="GLYCOLATE OXIDASE SUBUNIT GLCD"/>
    <property type="match status" value="1"/>
</dbReference>
<dbReference type="Pfam" id="PF02913">
    <property type="entry name" value="FAD-oxidase_C"/>
    <property type="match status" value="1"/>
</dbReference>
<dbReference type="Gene3D" id="1.10.45.10">
    <property type="entry name" value="Vanillyl-alcohol Oxidase, Chain A, domain 4"/>
    <property type="match status" value="1"/>
</dbReference>
<evidence type="ECO:0000259" key="6">
    <source>
        <dbReference type="PROSITE" id="PS51387"/>
    </source>
</evidence>
<evidence type="ECO:0000256" key="2">
    <source>
        <dbReference type="ARBA" id="ARBA00008000"/>
    </source>
</evidence>
<dbReference type="Gene3D" id="3.30.43.10">
    <property type="entry name" value="Uridine Diphospho-n-acetylenolpyruvylglucosamine Reductase, domain 2"/>
    <property type="match status" value="1"/>
</dbReference>
<dbReference type="InterPro" id="IPR006094">
    <property type="entry name" value="Oxid_FAD_bind_N"/>
</dbReference>
<dbReference type="InterPro" id="IPR016169">
    <property type="entry name" value="FAD-bd_PCMH_sub2"/>
</dbReference>
<reference evidence="7" key="1">
    <citation type="submission" date="2018-06" db="EMBL/GenBank/DDBJ databases">
        <authorList>
            <person name="Zhirakovskaya E."/>
        </authorList>
    </citation>
    <scope>NUCLEOTIDE SEQUENCE</scope>
</reference>
<dbReference type="Gene3D" id="3.30.70.2190">
    <property type="match status" value="1"/>
</dbReference>
<organism evidence="7">
    <name type="scientific">hydrothermal vent metagenome</name>
    <dbReference type="NCBI Taxonomy" id="652676"/>
    <lineage>
        <taxon>unclassified sequences</taxon>
        <taxon>metagenomes</taxon>
        <taxon>ecological metagenomes</taxon>
    </lineage>
</organism>
<dbReference type="Gene3D" id="3.30.70.2740">
    <property type="match status" value="1"/>
</dbReference>
<dbReference type="EC" id="1.1.99.14" evidence="7"/>
<comment type="cofactor">
    <cofactor evidence="1">
        <name>FAD</name>
        <dbReference type="ChEBI" id="CHEBI:57692"/>
    </cofactor>
</comment>
<evidence type="ECO:0000256" key="5">
    <source>
        <dbReference type="ARBA" id="ARBA00023002"/>
    </source>
</evidence>
<dbReference type="EMBL" id="UOFY01000071">
    <property type="protein sequence ID" value="VAX11560.1"/>
    <property type="molecule type" value="Genomic_DNA"/>
</dbReference>
<dbReference type="GO" id="GO:0071949">
    <property type="term" value="F:FAD binding"/>
    <property type="evidence" value="ECO:0007669"/>
    <property type="project" value="InterPro"/>
</dbReference>
<dbReference type="AlphaFoldDB" id="A0A3B1BLX1"/>
<dbReference type="PANTHER" id="PTHR42934:SF2">
    <property type="entry name" value="GLYCOLATE OXIDASE SUBUNIT GLCD"/>
    <property type="match status" value="1"/>
</dbReference>
<dbReference type="Pfam" id="PF01565">
    <property type="entry name" value="FAD_binding_4"/>
    <property type="match status" value="1"/>
</dbReference>
<dbReference type="InterPro" id="IPR016166">
    <property type="entry name" value="FAD-bd_PCMH"/>
</dbReference>
<dbReference type="InterPro" id="IPR016164">
    <property type="entry name" value="FAD-linked_Oxase-like_C"/>
</dbReference>
<evidence type="ECO:0000313" key="7">
    <source>
        <dbReference type="EMBL" id="VAX11560.1"/>
    </source>
</evidence>
<sequence length="482" mass="51903">MPVPRQLNTFSLSILMPSENKLATKFVTALRDILAPEQLLSKTTDCIAYGYDNSRIQVAPDAVVFPSNHEQVLAIVQLCNQYRVPVTARGRGTGTTGASVPLRGGLVLSTEQMQSVIEVNPDDRYITVQPGLTNQAVQNIVAKHGYFWPPDPSSAGYCSIGGNLAYNSAGPRAVKYGTPRENVLGLRAVTGAGETIRTGVFTTKGVVGFDLTRLLIGSEGALAIITEATLKLSPLAEDKRILQAIYADIESATRAVADIMKQPLIPCALEFIDGTAINLIRQSSEISFPDKAGAMLMIELDGARLHLDADVEKISAVATNKGLLSLTAAKTAAEATALWNARKALSPALRNVAPNKINEDIVVPVSNIPTLIHGLEKLSQQYAIPIVNFGHAGNGNIHVNLLYDPGNPEQAKNIDTCLEQVFDLTLQLKGSLSGEHGVGISKRAFIDRELDATSLKLMQQIKNDFDPNNILNPDKLFVSEYD</sequence>
<dbReference type="Gene3D" id="3.30.465.10">
    <property type="match status" value="1"/>
</dbReference>
<dbReference type="InterPro" id="IPR016171">
    <property type="entry name" value="Vanillyl_alc_oxidase_C-sub2"/>
</dbReference>
<evidence type="ECO:0000256" key="1">
    <source>
        <dbReference type="ARBA" id="ARBA00001974"/>
    </source>
</evidence>
<keyword evidence="3" id="KW-0285">Flavoprotein</keyword>